<gene>
    <name evidence="7" type="primary">CGREF1</name>
</gene>
<keyword evidence="3" id="KW-0677">Repeat</keyword>
<keyword evidence="1" id="KW-0479">Metal-binding</keyword>
<evidence type="ECO:0000313" key="8">
    <source>
        <dbReference type="Proteomes" id="UP000007648"/>
    </source>
</evidence>
<feature type="compositionally biased region" description="Basic and acidic residues" evidence="5">
    <location>
        <begin position="326"/>
        <end position="342"/>
    </location>
</feature>
<dbReference type="Proteomes" id="UP000007648">
    <property type="component" value="Unassembled WGS sequence"/>
</dbReference>
<dbReference type="InterPro" id="IPR052110">
    <property type="entry name" value="MCFD2-like"/>
</dbReference>
<dbReference type="InParanoid" id="A0A7N4P4X2"/>
<evidence type="ECO:0000256" key="5">
    <source>
        <dbReference type="SAM" id="MobiDB-lite"/>
    </source>
</evidence>
<dbReference type="PANTHER" id="PTHR23104:SF15">
    <property type="entry name" value="CELL GROWTH REGULATOR WITH EF HAND DOMAIN PROTEIN 1"/>
    <property type="match status" value="1"/>
</dbReference>
<evidence type="ECO:0000313" key="7">
    <source>
        <dbReference type="Ensembl" id="ENSSHAP00000033010.1"/>
    </source>
</evidence>
<dbReference type="AlphaFoldDB" id="A0A7N4P4X2"/>
<evidence type="ECO:0000259" key="6">
    <source>
        <dbReference type="PROSITE" id="PS50222"/>
    </source>
</evidence>
<protein>
    <recommendedName>
        <fullName evidence="6">EF-hand domain-containing protein</fullName>
    </recommendedName>
</protein>
<sequence length="410" mass="44202">MRFTVRGRARARRGEGNAWRRGVATWSGPGAGISRGYSAAGETKPRGLFASQRRSSRSRFFYPRSKVKAEDLGELKTSKGVEGSKREKMLSLLLWLWLVPMDQAAPKDGAARIEAEAGLDLPSNPFESGQEQFGLLQNYLKGLGQASGDLEHLSREQVLLYLFALHDFDQSGQLDGLELLAMLKEALFPGVQASSSTSQVIRVVDKVLETQDLDRDGLVTPAELLTLPGGALRYKEPQESSVPPQHSEIVGSPAMLAIKLLEQGTREATIQEEVTGPGGEDGKKATDLAQEARSLGEATGPGENGMKVTDSEQEAKSLGEATGPEEDGKKVPNPEQEARSLEEVIGSPGGEVGYQSEAEEEVKGPLGEVGEGMEIIVAELGTLELGERLEPGEVPGEFERHAIQLENDEM</sequence>
<dbReference type="PROSITE" id="PS50222">
    <property type="entry name" value="EF_HAND_2"/>
    <property type="match status" value="1"/>
</dbReference>
<dbReference type="PANTHER" id="PTHR23104">
    <property type="entry name" value="MULTIPLE COAGULATION FACTOR DEFICIENCY PROTEIN 2 NEURAL STEM CELL DERIVED NEURONAL SURVIVAL PROTEIN"/>
    <property type="match status" value="1"/>
</dbReference>
<dbReference type="SUPFAM" id="SSF47473">
    <property type="entry name" value="EF-hand"/>
    <property type="match status" value="1"/>
</dbReference>
<dbReference type="PROSITE" id="PS00018">
    <property type="entry name" value="EF_HAND_1"/>
    <property type="match status" value="2"/>
</dbReference>
<reference evidence="7" key="3">
    <citation type="submission" date="2025-09" db="UniProtKB">
        <authorList>
            <consortium name="Ensembl"/>
        </authorList>
    </citation>
    <scope>IDENTIFICATION</scope>
</reference>
<dbReference type="Ensembl" id="ENSSHAT00000043101.1">
    <property type="protein sequence ID" value="ENSSHAP00000033010.1"/>
    <property type="gene ID" value="ENSSHAG00000023317.1"/>
</dbReference>
<reference evidence="7" key="2">
    <citation type="submission" date="2025-08" db="UniProtKB">
        <authorList>
            <consortium name="Ensembl"/>
        </authorList>
    </citation>
    <scope>IDENTIFICATION</scope>
</reference>
<dbReference type="Gene3D" id="1.10.238.10">
    <property type="entry name" value="EF-hand"/>
    <property type="match status" value="1"/>
</dbReference>
<reference evidence="7 8" key="1">
    <citation type="journal article" date="2011" name="Proc. Natl. Acad. Sci. U.S.A.">
        <title>Genetic diversity and population structure of the endangered marsupial Sarcophilus harrisii (Tasmanian devil).</title>
        <authorList>
            <person name="Miller W."/>
            <person name="Hayes V.M."/>
            <person name="Ratan A."/>
            <person name="Petersen D.C."/>
            <person name="Wittekindt N.E."/>
            <person name="Miller J."/>
            <person name="Walenz B."/>
            <person name="Knight J."/>
            <person name="Qi J."/>
            <person name="Zhao F."/>
            <person name="Wang Q."/>
            <person name="Bedoya-Reina O.C."/>
            <person name="Katiyar N."/>
            <person name="Tomsho L.P."/>
            <person name="Kasson L.M."/>
            <person name="Hardie R.A."/>
            <person name="Woodbridge P."/>
            <person name="Tindall E.A."/>
            <person name="Bertelsen M.F."/>
            <person name="Dixon D."/>
            <person name="Pyecroft S."/>
            <person name="Helgen K.M."/>
            <person name="Lesk A.M."/>
            <person name="Pringle T.H."/>
            <person name="Patterson N."/>
            <person name="Zhang Y."/>
            <person name="Kreiss A."/>
            <person name="Woods G.M."/>
            <person name="Jones M.E."/>
            <person name="Schuster S.C."/>
        </authorList>
    </citation>
    <scope>NUCLEOTIDE SEQUENCE [LARGE SCALE GENOMIC DNA]</scope>
</reference>
<evidence type="ECO:0000256" key="2">
    <source>
        <dbReference type="ARBA" id="ARBA00022729"/>
    </source>
</evidence>
<dbReference type="InterPro" id="IPR011992">
    <property type="entry name" value="EF-hand-dom_pair"/>
</dbReference>
<evidence type="ECO:0000256" key="3">
    <source>
        <dbReference type="ARBA" id="ARBA00022737"/>
    </source>
</evidence>
<feature type="domain" description="EF-hand" evidence="6">
    <location>
        <begin position="154"/>
        <end position="189"/>
    </location>
</feature>
<keyword evidence="8" id="KW-1185">Reference proteome</keyword>
<name>A0A7N4P4X2_SARHA</name>
<keyword evidence="2" id="KW-0732">Signal</keyword>
<proteinExistence type="predicted"/>
<dbReference type="GO" id="GO:0005509">
    <property type="term" value="F:calcium ion binding"/>
    <property type="evidence" value="ECO:0007669"/>
    <property type="project" value="InterPro"/>
</dbReference>
<organism evidence="7 8">
    <name type="scientific">Sarcophilus harrisii</name>
    <name type="common">Tasmanian devil</name>
    <name type="synonym">Sarcophilus laniarius</name>
    <dbReference type="NCBI Taxonomy" id="9305"/>
    <lineage>
        <taxon>Eukaryota</taxon>
        <taxon>Metazoa</taxon>
        <taxon>Chordata</taxon>
        <taxon>Craniata</taxon>
        <taxon>Vertebrata</taxon>
        <taxon>Euteleostomi</taxon>
        <taxon>Mammalia</taxon>
        <taxon>Metatheria</taxon>
        <taxon>Dasyuromorphia</taxon>
        <taxon>Dasyuridae</taxon>
        <taxon>Sarcophilus</taxon>
    </lineage>
</organism>
<evidence type="ECO:0000256" key="1">
    <source>
        <dbReference type="ARBA" id="ARBA00022723"/>
    </source>
</evidence>
<evidence type="ECO:0000256" key="4">
    <source>
        <dbReference type="ARBA" id="ARBA00022837"/>
    </source>
</evidence>
<dbReference type="GeneTree" id="ENSGT00940000154141"/>
<accession>A0A7N4P4X2</accession>
<dbReference type="InterPro" id="IPR018247">
    <property type="entry name" value="EF_Hand_1_Ca_BS"/>
</dbReference>
<feature type="region of interest" description="Disordered" evidence="5">
    <location>
        <begin position="295"/>
        <end position="367"/>
    </location>
</feature>
<dbReference type="InterPro" id="IPR002048">
    <property type="entry name" value="EF_hand_dom"/>
</dbReference>
<keyword evidence="4" id="KW-0106">Calcium</keyword>